<evidence type="ECO:0000259" key="2">
    <source>
        <dbReference type="PROSITE" id="PS50240"/>
    </source>
</evidence>
<dbReference type="Pfam" id="PF00089">
    <property type="entry name" value="Trypsin"/>
    <property type="match status" value="1"/>
</dbReference>
<proteinExistence type="predicted"/>
<sequence length="151" mass="16506">MYNINDDISLIRLNAPVKFNKGVQPACLPDLGWYTQPGWSCYATGWGESRGSGGSDALKQMEQVIQSKPNCTFNEHTQICVEKPNNSPCHGDSGGPLQCRLSGKWYVFGAASFVTTSNFVRGLCTGPAAMTVYANTADKAEWIRTIINNYS</sequence>
<keyword evidence="1" id="KW-1015">Disulfide bond</keyword>
<evidence type="ECO:0000313" key="3">
    <source>
        <dbReference type="EMBL" id="GIY35841.1"/>
    </source>
</evidence>
<dbReference type="PANTHER" id="PTHR24250:SF50">
    <property type="entry name" value="PEPTIDASE S1 DOMAIN-CONTAINING PROTEIN"/>
    <property type="match status" value="1"/>
</dbReference>
<dbReference type="PANTHER" id="PTHR24250">
    <property type="entry name" value="CHYMOTRYPSIN-RELATED"/>
    <property type="match status" value="1"/>
</dbReference>
<dbReference type="AlphaFoldDB" id="A0AAV4SRL0"/>
<dbReference type="InterPro" id="IPR033116">
    <property type="entry name" value="TRYPSIN_SER"/>
</dbReference>
<dbReference type="InterPro" id="IPR001314">
    <property type="entry name" value="Peptidase_S1A"/>
</dbReference>
<dbReference type="PROSITE" id="PS50240">
    <property type="entry name" value="TRYPSIN_DOM"/>
    <property type="match status" value="1"/>
</dbReference>
<keyword evidence="4" id="KW-1185">Reference proteome</keyword>
<gene>
    <name evidence="3" type="ORF">CDAR_404281</name>
</gene>
<reference evidence="3 4" key="1">
    <citation type="submission" date="2021-06" db="EMBL/GenBank/DDBJ databases">
        <title>Caerostris darwini draft genome.</title>
        <authorList>
            <person name="Kono N."/>
            <person name="Arakawa K."/>
        </authorList>
    </citation>
    <scope>NUCLEOTIDE SEQUENCE [LARGE SCALE GENOMIC DNA]</scope>
</reference>
<protein>
    <recommendedName>
        <fullName evidence="2">Peptidase S1 domain-containing protein</fullName>
    </recommendedName>
</protein>
<dbReference type="InterPro" id="IPR043504">
    <property type="entry name" value="Peptidase_S1_PA_chymotrypsin"/>
</dbReference>
<dbReference type="Gene3D" id="2.40.10.10">
    <property type="entry name" value="Trypsin-like serine proteases"/>
    <property type="match status" value="1"/>
</dbReference>
<accession>A0AAV4SRL0</accession>
<comment type="caution">
    <text evidence="3">The sequence shown here is derived from an EMBL/GenBank/DDBJ whole genome shotgun (WGS) entry which is preliminary data.</text>
</comment>
<dbReference type="PRINTS" id="PR00722">
    <property type="entry name" value="CHYMOTRYPSIN"/>
</dbReference>
<evidence type="ECO:0000256" key="1">
    <source>
        <dbReference type="ARBA" id="ARBA00023157"/>
    </source>
</evidence>
<dbReference type="InterPro" id="IPR001254">
    <property type="entry name" value="Trypsin_dom"/>
</dbReference>
<dbReference type="GO" id="GO:0006508">
    <property type="term" value="P:proteolysis"/>
    <property type="evidence" value="ECO:0007669"/>
    <property type="project" value="InterPro"/>
</dbReference>
<dbReference type="Proteomes" id="UP001054837">
    <property type="component" value="Unassembled WGS sequence"/>
</dbReference>
<dbReference type="SUPFAM" id="SSF50494">
    <property type="entry name" value="Trypsin-like serine proteases"/>
    <property type="match status" value="1"/>
</dbReference>
<dbReference type="SMART" id="SM00020">
    <property type="entry name" value="Tryp_SPc"/>
    <property type="match status" value="1"/>
</dbReference>
<dbReference type="EMBL" id="BPLQ01008199">
    <property type="protein sequence ID" value="GIY35841.1"/>
    <property type="molecule type" value="Genomic_DNA"/>
</dbReference>
<feature type="domain" description="Peptidase S1" evidence="2">
    <location>
        <begin position="1"/>
        <end position="148"/>
    </location>
</feature>
<dbReference type="PROSITE" id="PS00135">
    <property type="entry name" value="TRYPSIN_SER"/>
    <property type="match status" value="1"/>
</dbReference>
<name>A0AAV4SRL0_9ARAC</name>
<dbReference type="GO" id="GO:0004252">
    <property type="term" value="F:serine-type endopeptidase activity"/>
    <property type="evidence" value="ECO:0007669"/>
    <property type="project" value="InterPro"/>
</dbReference>
<evidence type="ECO:0000313" key="4">
    <source>
        <dbReference type="Proteomes" id="UP001054837"/>
    </source>
</evidence>
<organism evidence="3 4">
    <name type="scientific">Caerostris darwini</name>
    <dbReference type="NCBI Taxonomy" id="1538125"/>
    <lineage>
        <taxon>Eukaryota</taxon>
        <taxon>Metazoa</taxon>
        <taxon>Ecdysozoa</taxon>
        <taxon>Arthropoda</taxon>
        <taxon>Chelicerata</taxon>
        <taxon>Arachnida</taxon>
        <taxon>Araneae</taxon>
        <taxon>Araneomorphae</taxon>
        <taxon>Entelegynae</taxon>
        <taxon>Araneoidea</taxon>
        <taxon>Araneidae</taxon>
        <taxon>Caerostris</taxon>
    </lineage>
</organism>
<dbReference type="InterPro" id="IPR009003">
    <property type="entry name" value="Peptidase_S1_PA"/>
</dbReference>